<dbReference type="NCBIfam" id="NF047558">
    <property type="entry name" value="TPR_END_plus"/>
    <property type="match status" value="1"/>
</dbReference>
<evidence type="ECO:0000313" key="2">
    <source>
        <dbReference type="EMBL" id="KAJ8601606.1"/>
    </source>
</evidence>
<dbReference type="Proteomes" id="UP001230188">
    <property type="component" value="Unassembled WGS sequence"/>
</dbReference>
<name>A0AAD7XKF0_9STRA</name>
<dbReference type="InterPro" id="IPR011990">
    <property type="entry name" value="TPR-like_helical_dom_sf"/>
</dbReference>
<organism evidence="2 3">
    <name type="scientific">Chrysophaeum taylorii</name>
    <dbReference type="NCBI Taxonomy" id="2483200"/>
    <lineage>
        <taxon>Eukaryota</taxon>
        <taxon>Sar</taxon>
        <taxon>Stramenopiles</taxon>
        <taxon>Ochrophyta</taxon>
        <taxon>Pelagophyceae</taxon>
        <taxon>Pelagomonadales</taxon>
        <taxon>Pelagomonadaceae</taxon>
        <taxon>Chrysophaeum</taxon>
    </lineage>
</organism>
<protein>
    <submittedName>
        <fullName evidence="2">Uncharacterized protein</fullName>
    </submittedName>
</protein>
<dbReference type="Pfam" id="PF13181">
    <property type="entry name" value="TPR_8"/>
    <property type="match status" value="1"/>
</dbReference>
<reference evidence="2" key="1">
    <citation type="submission" date="2023-01" db="EMBL/GenBank/DDBJ databases">
        <title>Metagenome sequencing of chrysophaentin producing Chrysophaeum taylorii.</title>
        <authorList>
            <person name="Davison J."/>
            <person name="Bewley C."/>
        </authorList>
    </citation>
    <scope>NUCLEOTIDE SEQUENCE</scope>
    <source>
        <strain evidence="2">NIES-1699</strain>
    </source>
</reference>
<evidence type="ECO:0000256" key="1">
    <source>
        <dbReference type="PROSITE-ProRule" id="PRU00339"/>
    </source>
</evidence>
<keyword evidence="3" id="KW-1185">Reference proteome</keyword>
<dbReference type="PROSITE" id="PS50005">
    <property type="entry name" value="TPR"/>
    <property type="match status" value="1"/>
</dbReference>
<comment type="caution">
    <text evidence="2">The sequence shown here is derived from an EMBL/GenBank/DDBJ whole genome shotgun (WGS) entry which is preliminary data.</text>
</comment>
<gene>
    <name evidence="2" type="ORF">CTAYLR_008454</name>
</gene>
<proteinExistence type="predicted"/>
<dbReference type="AlphaFoldDB" id="A0AAD7XKF0"/>
<dbReference type="InterPro" id="IPR019734">
    <property type="entry name" value="TPR_rpt"/>
</dbReference>
<dbReference type="Gene3D" id="1.25.40.10">
    <property type="entry name" value="Tetratricopeptide repeat domain"/>
    <property type="match status" value="1"/>
</dbReference>
<dbReference type="EMBL" id="JAQMWT010000418">
    <property type="protein sequence ID" value="KAJ8601606.1"/>
    <property type="molecule type" value="Genomic_DNA"/>
</dbReference>
<dbReference type="SUPFAM" id="SSF48452">
    <property type="entry name" value="TPR-like"/>
    <property type="match status" value="1"/>
</dbReference>
<feature type="repeat" description="TPR" evidence="1">
    <location>
        <begin position="89"/>
        <end position="122"/>
    </location>
</feature>
<sequence>MIGAALAPGRPATRLYARFATFDAAEEAALAKCQDGDYDGALALFEEALTLPGDGYDVRRVSAKTSPINGAVVPRDLEEVRFASLSQRQTTFYNMACVYAKKGDEVEALEALEKALSLGFDDYDLITQEEDFESIKQDAGKLIDQYKPRSWVDALFFDKLKRK</sequence>
<accession>A0AAD7XKF0</accession>
<keyword evidence="1" id="KW-0802">TPR repeat</keyword>
<evidence type="ECO:0000313" key="3">
    <source>
        <dbReference type="Proteomes" id="UP001230188"/>
    </source>
</evidence>